<dbReference type="GO" id="GO:0016746">
    <property type="term" value="F:acyltransferase activity"/>
    <property type="evidence" value="ECO:0007669"/>
    <property type="project" value="InterPro"/>
</dbReference>
<reference evidence="2" key="1">
    <citation type="journal article" date="2021" name="PeerJ">
        <title>Extensive microbial diversity within the chicken gut microbiome revealed by metagenomics and culture.</title>
        <authorList>
            <person name="Gilroy R."/>
            <person name="Ravi A."/>
            <person name="Getino M."/>
            <person name="Pursley I."/>
            <person name="Horton D.L."/>
            <person name="Alikhan N.F."/>
            <person name="Baker D."/>
            <person name="Gharbi K."/>
            <person name="Hall N."/>
            <person name="Watson M."/>
            <person name="Adriaenssens E.M."/>
            <person name="Foster-Nyarko E."/>
            <person name="Jarju S."/>
            <person name="Secka A."/>
            <person name="Antonio M."/>
            <person name="Oren A."/>
            <person name="Chaudhuri R.R."/>
            <person name="La Ragione R."/>
            <person name="Hildebrand F."/>
            <person name="Pallen M.J."/>
        </authorList>
    </citation>
    <scope>NUCLEOTIDE SEQUENCE</scope>
    <source>
        <strain evidence="2">378</strain>
    </source>
</reference>
<reference evidence="2" key="2">
    <citation type="submission" date="2021-04" db="EMBL/GenBank/DDBJ databases">
        <authorList>
            <person name="Gilroy R."/>
        </authorList>
    </citation>
    <scope>NUCLEOTIDE SEQUENCE</scope>
    <source>
        <strain evidence="2">378</strain>
    </source>
</reference>
<organism evidence="2 3">
    <name type="scientific">Candidatus Anaerobiospirillum pullicola</name>
    <dbReference type="NCBI Taxonomy" id="2838451"/>
    <lineage>
        <taxon>Bacteria</taxon>
        <taxon>Pseudomonadati</taxon>
        <taxon>Pseudomonadota</taxon>
        <taxon>Gammaproteobacteria</taxon>
        <taxon>Aeromonadales</taxon>
        <taxon>Succinivibrionaceae</taxon>
        <taxon>Anaerobiospirillum</taxon>
    </lineage>
</organism>
<dbReference type="InterPro" id="IPR016039">
    <property type="entry name" value="Thiolase-like"/>
</dbReference>
<protein>
    <submittedName>
        <fullName evidence="2">Beta-ketoacyl synthase chain length factor</fullName>
    </submittedName>
</protein>
<gene>
    <name evidence="2" type="ORF">H9847_09005</name>
</gene>
<evidence type="ECO:0000313" key="3">
    <source>
        <dbReference type="Proteomes" id="UP000733611"/>
    </source>
</evidence>
<sequence>MSYHFSCELVAATAQTLGFAAGCADFLSTGLVNPLLPAPKSNRIPMMMARRLTTGERMALDCALQLLGDNTQALVYSSHHSELERNHRILTALAQQRDVSPTDFTLSVNNSAPGNLTIMTKRPLTVSAVSASHESFSAALTEAYLLLQDQYEEVLVVDCDGAVPEFYHPHLAAHEFILPFASAYLLRRGSGFEVSIGPAKPDKEPDLTLPASLAAWRAMRNGEREFTLNLPRQHLHLKLTSAVNWA</sequence>
<evidence type="ECO:0000259" key="1">
    <source>
        <dbReference type="Pfam" id="PF13723"/>
    </source>
</evidence>
<dbReference type="Pfam" id="PF13723">
    <property type="entry name" value="Ketoacyl-synt_2"/>
    <property type="match status" value="1"/>
</dbReference>
<feature type="domain" description="Beta-ketoacyl synthase-like N-terminal" evidence="1">
    <location>
        <begin position="37"/>
        <end position="234"/>
    </location>
</feature>
<name>A0A948TH75_9GAMM</name>
<dbReference type="EMBL" id="JAHLFE010000186">
    <property type="protein sequence ID" value="MBU3844980.1"/>
    <property type="molecule type" value="Genomic_DNA"/>
</dbReference>
<dbReference type="Proteomes" id="UP000733611">
    <property type="component" value="Unassembled WGS sequence"/>
</dbReference>
<evidence type="ECO:0000313" key="2">
    <source>
        <dbReference type="EMBL" id="MBU3844980.1"/>
    </source>
</evidence>
<comment type="caution">
    <text evidence="2">The sequence shown here is derived from an EMBL/GenBank/DDBJ whole genome shotgun (WGS) entry which is preliminary data.</text>
</comment>
<accession>A0A948TH75</accession>
<dbReference type="SUPFAM" id="SSF53901">
    <property type="entry name" value="Thiolase-like"/>
    <property type="match status" value="1"/>
</dbReference>
<proteinExistence type="predicted"/>
<dbReference type="InterPro" id="IPR014030">
    <property type="entry name" value="Ketoacyl_synth_N"/>
</dbReference>
<dbReference type="AlphaFoldDB" id="A0A948TH75"/>